<feature type="transmembrane region" description="Helical" evidence="6">
    <location>
        <begin position="177"/>
        <end position="201"/>
    </location>
</feature>
<feature type="transmembrane region" description="Helical" evidence="6">
    <location>
        <begin position="262"/>
        <end position="280"/>
    </location>
</feature>
<keyword evidence="4 6" id="KW-1133">Transmembrane helix</keyword>
<dbReference type="SMART" id="SM00267">
    <property type="entry name" value="GGDEF"/>
    <property type="match status" value="1"/>
</dbReference>
<comment type="subcellular location">
    <subcellularLocation>
        <location evidence="1">Cell membrane</location>
        <topology evidence="1">Multi-pass membrane protein</topology>
    </subcellularLocation>
</comment>
<sequence length="642" mass="69501">MVRGERPELTGATGHWGRLRARVAAADLLPPVWQLVGWTLAVAATSYLVRYLASVDGRTFTVVWLAAAPQLVALLTARRRHWPALLVSFAVFQYGPAWLVLGQRPELAALSTVTAVVFAAWMLQPDQDWVTGRSDSLRSWRRFVIYGVAIAPVFAGLIGALSVVVHEQGPGDLRSLATVAAIWYLAEAVGIAFLAPVLLRWRHLWRRQSWRHVATSVGFSLLMVALCLVAAAESNFALLFLAGVPTLLVLIDAGIAAAFGQMAIGAVIILGSTFAGYGPFTVGTDDPTQAMMYAQVFLLAGYAMVVLVAAALEERNRLTAMDNASHEVYDLVAELTGDLVIVVDSRGDVLHHAIAGRINLDLPSGRISQAEWQSHVHPDDLHLVMNRWTTGRTEASLPFRVRAKDGSWLWYVVHSRHAAKGLSAAILRDVTLERAVQESLTDMANSDPLTGLANRRGLTQRGREIWLRAVQLEQPLTALFVDVDHFKAFNDHYGHQAGDRCLCDVADVLLHLADPDGCVAARYGGEEFAILLAGCDDPGTFATGLSSAIRALAIPHPHSESGVVTISIGVCTVDPREVRYRGVDPDAAVAELLDCADQALYTAKAEGRNRISVACRDGALVGEQIHHPGEQPWEAVGGGHDQ</sequence>
<dbReference type="Pfam" id="PF00990">
    <property type="entry name" value="GGDEF"/>
    <property type="match status" value="1"/>
</dbReference>
<dbReference type="InterPro" id="IPR043128">
    <property type="entry name" value="Rev_trsase/Diguanyl_cyclase"/>
</dbReference>
<keyword evidence="2" id="KW-1003">Cell membrane</keyword>
<evidence type="ECO:0000259" key="7">
    <source>
        <dbReference type="PROSITE" id="PS50887"/>
    </source>
</evidence>
<evidence type="ECO:0000256" key="3">
    <source>
        <dbReference type="ARBA" id="ARBA00022692"/>
    </source>
</evidence>
<evidence type="ECO:0000256" key="2">
    <source>
        <dbReference type="ARBA" id="ARBA00022475"/>
    </source>
</evidence>
<feature type="domain" description="GGDEF" evidence="7">
    <location>
        <begin position="474"/>
        <end position="616"/>
    </location>
</feature>
<dbReference type="PANTHER" id="PTHR45138:SF9">
    <property type="entry name" value="DIGUANYLATE CYCLASE DGCM-RELATED"/>
    <property type="match status" value="1"/>
</dbReference>
<dbReference type="Pfam" id="PF05231">
    <property type="entry name" value="MASE1"/>
    <property type="match status" value="1"/>
</dbReference>
<accession>A0A850PMB2</accession>
<dbReference type="GO" id="GO:1902201">
    <property type="term" value="P:negative regulation of bacterial-type flagellum-dependent cell motility"/>
    <property type="evidence" value="ECO:0007669"/>
    <property type="project" value="TreeGrafter"/>
</dbReference>
<feature type="transmembrane region" description="Helical" evidence="6">
    <location>
        <begin position="292"/>
        <end position="312"/>
    </location>
</feature>
<evidence type="ECO:0000313" key="8">
    <source>
        <dbReference type="EMBL" id="NVN49444.1"/>
    </source>
</evidence>
<dbReference type="FunFam" id="3.30.70.270:FF:000001">
    <property type="entry name" value="Diguanylate cyclase domain protein"/>
    <property type="match status" value="1"/>
</dbReference>
<dbReference type="EMBL" id="JABFYL010000016">
    <property type="protein sequence ID" value="NVN49444.1"/>
    <property type="molecule type" value="Genomic_DNA"/>
</dbReference>
<dbReference type="PROSITE" id="PS50887">
    <property type="entry name" value="GGDEF"/>
    <property type="match status" value="1"/>
</dbReference>
<dbReference type="InterPro" id="IPR007895">
    <property type="entry name" value="MASE1"/>
</dbReference>
<feature type="transmembrane region" description="Helical" evidence="6">
    <location>
        <begin position="237"/>
        <end position="255"/>
    </location>
</feature>
<dbReference type="AlphaFoldDB" id="A0A850PMB2"/>
<feature type="transmembrane region" description="Helical" evidence="6">
    <location>
        <begin position="143"/>
        <end position="165"/>
    </location>
</feature>
<dbReference type="InterPro" id="IPR029787">
    <property type="entry name" value="Nucleotide_cyclase"/>
</dbReference>
<feature type="transmembrane region" description="Helical" evidence="6">
    <location>
        <begin position="107"/>
        <end position="123"/>
    </location>
</feature>
<proteinExistence type="predicted"/>
<dbReference type="RefSeq" id="WP_178357821.1">
    <property type="nucleotide sequence ID" value="NZ_JABFYL010000016.1"/>
</dbReference>
<dbReference type="Proteomes" id="UP000570517">
    <property type="component" value="Unassembled WGS sequence"/>
</dbReference>
<reference evidence="8 9" key="1">
    <citation type="submission" date="2020-05" db="EMBL/GenBank/DDBJ databases">
        <title>Draft genome sequence of Mycobacterium hippocampi DL, isolated from European seabass, Dicentrarchus labrax, reared in fish farms.</title>
        <authorList>
            <person name="Stathopoulou P."/>
            <person name="Asimakis E."/>
            <person name="Tzokas K."/>
            <person name="Batargias C."/>
            <person name="Tsiamis G."/>
        </authorList>
    </citation>
    <scope>NUCLEOTIDE SEQUENCE [LARGE SCALE GENOMIC DNA]</scope>
    <source>
        <strain evidence="8 9">DL</strain>
    </source>
</reference>
<evidence type="ECO:0000256" key="6">
    <source>
        <dbReference type="SAM" id="Phobius"/>
    </source>
</evidence>
<comment type="caution">
    <text evidence="8">The sequence shown here is derived from an EMBL/GenBank/DDBJ whole genome shotgun (WGS) entry which is preliminary data.</text>
</comment>
<name>A0A850PMB2_9MYCO</name>
<gene>
    <name evidence="8" type="ORF">HLY00_3520</name>
</gene>
<dbReference type="NCBIfam" id="TIGR00254">
    <property type="entry name" value="GGDEF"/>
    <property type="match status" value="1"/>
</dbReference>
<dbReference type="GO" id="GO:0043709">
    <property type="term" value="P:cell adhesion involved in single-species biofilm formation"/>
    <property type="evidence" value="ECO:0007669"/>
    <property type="project" value="TreeGrafter"/>
</dbReference>
<feature type="transmembrane region" description="Helical" evidence="6">
    <location>
        <begin position="84"/>
        <end position="101"/>
    </location>
</feature>
<evidence type="ECO:0000256" key="1">
    <source>
        <dbReference type="ARBA" id="ARBA00004651"/>
    </source>
</evidence>
<dbReference type="PANTHER" id="PTHR45138">
    <property type="entry name" value="REGULATORY COMPONENTS OF SENSORY TRANSDUCTION SYSTEM"/>
    <property type="match status" value="1"/>
</dbReference>
<feature type="transmembrane region" description="Helical" evidence="6">
    <location>
        <begin position="32"/>
        <end position="53"/>
    </location>
</feature>
<dbReference type="CDD" id="cd01949">
    <property type="entry name" value="GGDEF"/>
    <property type="match status" value="1"/>
</dbReference>
<keyword evidence="9" id="KW-1185">Reference proteome</keyword>
<protein>
    <submittedName>
        <fullName evidence="8">Putative two-component response regulator with GGDEF domain</fullName>
    </submittedName>
</protein>
<dbReference type="SUPFAM" id="SSF55785">
    <property type="entry name" value="PYP-like sensor domain (PAS domain)"/>
    <property type="match status" value="1"/>
</dbReference>
<dbReference type="InterPro" id="IPR000160">
    <property type="entry name" value="GGDEF_dom"/>
</dbReference>
<organism evidence="8 9">
    <name type="scientific">Mycolicibacterium hippocampi</name>
    <dbReference type="NCBI Taxonomy" id="659824"/>
    <lineage>
        <taxon>Bacteria</taxon>
        <taxon>Bacillati</taxon>
        <taxon>Actinomycetota</taxon>
        <taxon>Actinomycetes</taxon>
        <taxon>Mycobacteriales</taxon>
        <taxon>Mycobacteriaceae</taxon>
        <taxon>Mycolicibacterium</taxon>
    </lineage>
</organism>
<dbReference type="SUPFAM" id="SSF55073">
    <property type="entry name" value="Nucleotide cyclase"/>
    <property type="match status" value="1"/>
</dbReference>
<dbReference type="InterPro" id="IPR013655">
    <property type="entry name" value="PAS_fold_3"/>
</dbReference>
<dbReference type="Gene3D" id="3.30.70.270">
    <property type="match status" value="1"/>
</dbReference>
<dbReference type="InterPro" id="IPR035965">
    <property type="entry name" value="PAS-like_dom_sf"/>
</dbReference>
<feature type="transmembrane region" description="Helical" evidence="6">
    <location>
        <begin position="59"/>
        <end position="77"/>
    </location>
</feature>
<evidence type="ECO:0000313" key="9">
    <source>
        <dbReference type="Proteomes" id="UP000570517"/>
    </source>
</evidence>
<keyword evidence="5 6" id="KW-0472">Membrane</keyword>
<dbReference type="Pfam" id="PF08447">
    <property type="entry name" value="PAS_3"/>
    <property type="match status" value="1"/>
</dbReference>
<keyword evidence="3 6" id="KW-0812">Transmembrane</keyword>
<evidence type="ECO:0000256" key="5">
    <source>
        <dbReference type="ARBA" id="ARBA00023136"/>
    </source>
</evidence>
<feature type="transmembrane region" description="Helical" evidence="6">
    <location>
        <begin position="213"/>
        <end position="231"/>
    </location>
</feature>
<dbReference type="InterPro" id="IPR050469">
    <property type="entry name" value="Diguanylate_Cyclase"/>
</dbReference>
<dbReference type="GO" id="GO:0005886">
    <property type="term" value="C:plasma membrane"/>
    <property type="evidence" value="ECO:0007669"/>
    <property type="project" value="UniProtKB-SubCell"/>
</dbReference>
<evidence type="ECO:0000256" key="4">
    <source>
        <dbReference type="ARBA" id="ARBA00022989"/>
    </source>
</evidence>
<dbReference type="GO" id="GO:0052621">
    <property type="term" value="F:diguanylate cyclase activity"/>
    <property type="evidence" value="ECO:0007669"/>
    <property type="project" value="TreeGrafter"/>
</dbReference>
<dbReference type="Gene3D" id="3.30.450.20">
    <property type="entry name" value="PAS domain"/>
    <property type="match status" value="1"/>
</dbReference>